<comment type="caution">
    <text evidence="2">The sequence shown here is derived from an EMBL/GenBank/DDBJ whole genome shotgun (WGS) entry which is preliminary data.</text>
</comment>
<feature type="region of interest" description="Disordered" evidence="1">
    <location>
        <begin position="264"/>
        <end position="288"/>
    </location>
</feature>
<dbReference type="RefSeq" id="WP_160774535.1">
    <property type="nucleotide sequence ID" value="NZ_WUMV01000002.1"/>
</dbReference>
<evidence type="ECO:0000313" key="2">
    <source>
        <dbReference type="EMBL" id="MXN64295.1"/>
    </source>
</evidence>
<dbReference type="PANTHER" id="PTHR33973">
    <property type="entry name" value="OS07G0153300 PROTEIN"/>
    <property type="match status" value="1"/>
</dbReference>
<keyword evidence="3" id="KW-1185">Reference proteome</keyword>
<proteinExistence type="predicted"/>
<sequence length="288" mass="32144">MKRKRPPTTAADNGAPPEAAASLYAGSVIHARLKPVGHRFSYRVFNLLIDLDRLQEANRLSRLFSVGRLNLASFHEKDHGPRNGTSLRSHVDRLLFGAGVGERAERVLLLCYPRILGYVFNPLSVYYAYSAEGHLTALIYEVRNTFGDIHSYVEPVRPGQSGPEGVRQACDKSFFVSPFIEMKQRYRFRILPPGRSIRVRIMESDAEGPVLSATFAGNFGSLTSHNLLRLCASIPLLTFKVIAAIHFEAIKLWLKGVPFISPSTRKRGGSTARTKEIRSRTPLLPDEV</sequence>
<evidence type="ECO:0000256" key="1">
    <source>
        <dbReference type="SAM" id="MobiDB-lite"/>
    </source>
</evidence>
<accession>A0A7X3LSH4</accession>
<dbReference type="EMBL" id="WUMV01000002">
    <property type="protein sequence ID" value="MXN64295.1"/>
    <property type="molecule type" value="Genomic_DNA"/>
</dbReference>
<dbReference type="AlphaFoldDB" id="A0A7X3LSH4"/>
<name>A0A7X3LSH4_9HYPH</name>
<dbReference type="Proteomes" id="UP000433101">
    <property type="component" value="Unassembled WGS sequence"/>
</dbReference>
<evidence type="ECO:0000313" key="3">
    <source>
        <dbReference type="Proteomes" id="UP000433101"/>
    </source>
</evidence>
<dbReference type="Pfam" id="PF07103">
    <property type="entry name" value="DUF1365"/>
    <property type="match status" value="1"/>
</dbReference>
<reference evidence="2 3" key="1">
    <citation type="submission" date="2019-12" db="EMBL/GenBank/DDBJ databases">
        <authorList>
            <person name="Li M."/>
        </authorList>
    </citation>
    <scope>NUCLEOTIDE SEQUENCE [LARGE SCALE GENOMIC DNA]</scope>
    <source>
        <strain evidence="2 3">GBMRC 2046</strain>
    </source>
</reference>
<protein>
    <submittedName>
        <fullName evidence="2">DUF1365 family protein</fullName>
    </submittedName>
</protein>
<dbReference type="PANTHER" id="PTHR33973:SF4">
    <property type="entry name" value="OS07G0153300 PROTEIN"/>
    <property type="match status" value="1"/>
</dbReference>
<dbReference type="InterPro" id="IPR010775">
    <property type="entry name" value="DUF1365"/>
</dbReference>
<organism evidence="2 3">
    <name type="scientific">Stappia sediminis</name>
    <dbReference type="NCBI Taxonomy" id="2692190"/>
    <lineage>
        <taxon>Bacteria</taxon>
        <taxon>Pseudomonadati</taxon>
        <taxon>Pseudomonadota</taxon>
        <taxon>Alphaproteobacteria</taxon>
        <taxon>Hyphomicrobiales</taxon>
        <taxon>Stappiaceae</taxon>
        <taxon>Stappia</taxon>
    </lineage>
</organism>
<gene>
    <name evidence="2" type="ORF">GR183_05215</name>
</gene>